<proteinExistence type="predicted"/>
<evidence type="ECO:0000313" key="3">
    <source>
        <dbReference type="Proteomes" id="UP000005953"/>
    </source>
</evidence>
<accession>A4BI28</accession>
<keyword evidence="3" id="KW-1185">Reference proteome</keyword>
<organism evidence="2 3">
    <name type="scientific">Reinekea blandensis MED297</name>
    <dbReference type="NCBI Taxonomy" id="314283"/>
    <lineage>
        <taxon>Bacteria</taxon>
        <taxon>Pseudomonadati</taxon>
        <taxon>Pseudomonadota</taxon>
        <taxon>Gammaproteobacteria</taxon>
        <taxon>Oceanospirillales</taxon>
        <taxon>Saccharospirillaceae</taxon>
        <taxon>Reinekea</taxon>
    </lineage>
</organism>
<comment type="caution">
    <text evidence="2">The sequence shown here is derived from an EMBL/GenBank/DDBJ whole genome shotgun (WGS) entry which is preliminary data.</text>
</comment>
<feature type="region of interest" description="Disordered" evidence="1">
    <location>
        <begin position="1"/>
        <end position="28"/>
    </location>
</feature>
<evidence type="ECO:0000256" key="1">
    <source>
        <dbReference type="SAM" id="MobiDB-lite"/>
    </source>
</evidence>
<feature type="compositionally biased region" description="Basic and acidic residues" evidence="1">
    <location>
        <begin position="8"/>
        <end position="28"/>
    </location>
</feature>
<dbReference type="AlphaFoldDB" id="A4BI28"/>
<reference evidence="2 3" key="1">
    <citation type="submission" date="2006-02" db="EMBL/GenBank/DDBJ databases">
        <authorList>
            <person name="Pinhassi J."/>
            <person name="Pedros-Alio C."/>
            <person name="Ferriera S."/>
            <person name="Johnson J."/>
            <person name="Kravitz S."/>
            <person name="Halpern A."/>
            <person name="Remington K."/>
            <person name="Beeson K."/>
            <person name="Tran B."/>
            <person name="Rogers Y.-H."/>
            <person name="Friedman R."/>
            <person name="Venter J.C."/>
        </authorList>
    </citation>
    <scope>NUCLEOTIDE SEQUENCE [LARGE SCALE GENOMIC DNA]</scope>
    <source>
        <strain evidence="2 3">MED297</strain>
    </source>
</reference>
<gene>
    <name evidence="2" type="ORF">MED297_14570</name>
</gene>
<protein>
    <submittedName>
        <fullName evidence="2">Uncharacterized protein</fullName>
    </submittedName>
</protein>
<dbReference type="Proteomes" id="UP000005953">
    <property type="component" value="Unassembled WGS sequence"/>
</dbReference>
<dbReference type="HOGENOM" id="CLU_3412822_0_0_6"/>
<sequence length="28" mass="3186">MNGVDNQSDTRDVSDLITDRLPKDNYFG</sequence>
<evidence type="ECO:0000313" key="2">
    <source>
        <dbReference type="EMBL" id="EAR08171.1"/>
    </source>
</evidence>
<name>A4BI28_9GAMM</name>
<dbReference type="EMBL" id="AAOE01000024">
    <property type="protein sequence ID" value="EAR08171.1"/>
    <property type="molecule type" value="Genomic_DNA"/>
</dbReference>